<feature type="region of interest" description="Disordered" evidence="1">
    <location>
        <begin position="104"/>
        <end position="127"/>
    </location>
</feature>
<gene>
    <name evidence="2" type="ORF">QYE76_055217</name>
</gene>
<dbReference type="AlphaFoldDB" id="A0AAD8WNR6"/>
<organism evidence="2 3">
    <name type="scientific">Lolium multiflorum</name>
    <name type="common">Italian ryegrass</name>
    <name type="synonym">Lolium perenne subsp. multiflorum</name>
    <dbReference type="NCBI Taxonomy" id="4521"/>
    <lineage>
        <taxon>Eukaryota</taxon>
        <taxon>Viridiplantae</taxon>
        <taxon>Streptophyta</taxon>
        <taxon>Embryophyta</taxon>
        <taxon>Tracheophyta</taxon>
        <taxon>Spermatophyta</taxon>
        <taxon>Magnoliopsida</taxon>
        <taxon>Liliopsida</taxon>
        <taxon>Poales</taxon>
        <taxon>Poaceae</taxon>
        <taxon>BOP clade</taxon>
        <taxon>Pooideae</taxon>
        <taxon>Poodae</taxon>
        <taxon>Poeae</taxon>
        <taxon>Poeae Chloroplast Group 2 (Poeae type)</taxon>
        <taxon>Loliodinae</taxon>
        <taxon>Loliinae</taxon>
        <taxon>Lolium</taxon>
    </lineage>
</organism>
<accession>A0AAD8WNR6</accession>
<sequence>MELKKRKEDMSLLTASIAGMSLRTRAVHNFYKGMILDDIEAKRAAAEAAEATPPLEQEPAPADTSATASASIPVSAASASASASAMEQAHQAEYDEFIVIDGPTSTQDAPSAFTDDRPGAQSGSTSDLVAAVSMKPVLSPFQRAAEVW</sequence>
<dbReference type="EMBL" id="JAUUTY010000003">
    <property type="protein sequence ID" value="KAK1667058.1"/>
    <property type="molecule type" value="Genomic_DNA"/>
</dbReference>
<keyword evidence="3" id="KW-1185">Reference proteome</keyword>
<reference evidence="2" key="1">
    <citation type="submission" date="2023-07" db="EMBL/GenBank/DDBJ databases">
        <title>A chromosome-level genome assembly of Lolium multiflorum.</title>
        <authorList>
            <person name="Chen Y."/>
            <person name="Copetti D."/>
            <person name="Kolliker R."/>
            <person name="Studer B."/>
        </authorList>
    </citation>
    <scope>NUCLEOTIDE SEQUENCE</scope>
    <source>
        <strain evidence="2">02402/16</strain>
        <tissue evidence="2">Leaf</tissue>
    </source>
</reference>
<proteinExistence type="predicted"/>
<feature type="region of interest" description="Disordered" evidence="1">
    <location>
        <begin position="43"/>
        <end position="88"/>
    </location>
</feature>
<feature type="compositionally biased region" description="Low complexity" evidence="1">
    <location>
        <begin position="46"/>
        <end position="85"/>
    </location>
</feature>
<evidence type="ECO:0000313" key="2">
    <source>
        <dbReference type="EMBL" id="KAK1667058.1"/>
    </source>
</evidence>
<evidence type="ECO:0000256" key="1">
    <source>
        <dbReference type="SAM" id="MobiDB-lite"/>
    </source>
</evidence>
<evidence type="ECO:0000313" key="3">
    <source>
        <dbReference type="Proteomes" id="UP001231189"/>
    </source>
</evidence>
<protein>
    <submittedName>
        <fullName evidence="2">Uncharacterized protein</fullName>
    </submittedName>
</protein>
<comment type="caution">
    <text evidence="2">The sequence shown here is derived from an EMBL/GenBank/DDBJ whole genome shotgun (WGS) entry which is preliminary data.</text>
</comment>
<dbReference type="Proteomes" id="UP001231189">
    <property type="component" value="Unassembled WGS sequence"/>
</dbReference>
<name>A0AAD8WNR6_LOLMU</name>